<accession>A0ABP0LC58</accession>
<comment type="caution">
    <text evidence="3">The sequence shown here is derived from an EMBL/GenBank/DDBJ whole genome shotgun (WGS) entry which is preliminary data.</text>
</comment>
<dbReference type="Proteomes" id="UP001642484">
    <property type="component" value="Unassembled WGS sequence"/>
</dbReference>
<reference evidence="3 4" key="1">
    <citation type="submission" date="2024-02" db="EMBL/GenBank/DDBJ databases">
        <authorList>
            <person name="Chen Y."/>
            <person name="Shah S."/>
            <person name="Dougan E. K."/>
            <person name="Thang M."/>
            <person name="Chan C."/>
        </authorList>
    </citation>
    <scope>NUCLEOTIDE SEQUENCE [LARGE SCALE GENOMIC DNA]</scope>
</reference>
<feature type="coiled-coil region" evidence="1">
    <location>
        <begin position="320"/>
        <end position="350"/>
    </location>
</feature>
<feature type="region of interest" description="Disordered" evidence="2">
    <location>
        <begin position="751"/>
        <end position="773"/>
    </location>
</feature>
<feature type="coiled-coil region" evidence="1">
    <location>
        <begin position="615"/>
        <end position="649"/>
    </location>
</feature>
<name>A0ABP0LC58_9DINO</name>
<evidence type="ECO:0000256" key="1">
    <source>
        <dbReference type="SAM" id="Coils"/>
    </source>
</evidence>
<evidence type="ECO:0000256" key="2">
    <source>
        <dbReference type="SAM" id="MobiDB-lite"/>
    </source>
</evidence>
<keyword evidence="4" id="KW-1185">Reference proteome</keyword>
<organism evidence="3 4">
    <name type="scientific">Durusdinium trenchii</name>
    <dbReference type="NCBI Taxonomy" id="1381693"/>
    <lineage>
        <taxon>Eukaryota</taxon>
        <taxon>Sar</taxon>
        <taxon>Alveolata</taxon>
        <taxon>Dinophyceae</taxon>
        <taxon>Suessiales</taxon>
        <taxon>Symbiodiniaceae</taxon>
        <taxon>Durusdinium</taxon>
    </lineage>
</organism>
<proteinExistence type="predicted"/>
<gene>
    <name evidence="3" type="ORF">CCMP2556_LOCUS20252</name>
</gene>
<keyword evidence="1" id="KW-0175">Coiled coil</keyword>
<protein>
    <submittedName>
        <fullName evidence="3">Uncharacterized protein</fullName>
    </submittedName>
</protein>
<evidence type="ECO:0000313" key="3">
    <source>
        <dbReference type="EMBL" id="CAK9036366.1"/>
    </source>
</evidence>
<sequence>MNDLLWAGEDVVQEELRHLCSSCRYWTNRSEQNVLTAWEMDNKRLYEQALDKTGSDLDKHIFAVGQNPKHLWKASTNGIFPAFTATDKILWVRKQDRPLTAREKFSAHGFPVLPELASSLGVDVFDMSLLTRPHMAVGNGQHLVCAAMALASFLGSVQLWGDMKETPQPVPGPVQLTRIPTQPDGRCFFTCMFLAMNCTSKHQKQWMNVQRNNVGFPLEPARMEVEDKLVAEWFTAWLKKHDDDSPFSRSVKQTFKTYTTPGEADIEWLVKKFNVQLAIYGKDLEQPMQICGDGAVTVMVSNVGCEDGAGHHASHFALLVPQANLEMDELLDEQAELENTENKAEFENAKKTFPYIDFFESGTEFSWGDDFRKDLVSKCKEAGLCATGTMDVLKGRLVGAWFKSASAKEVGAYVRECESHPPSKLEASKAQPASQPTVEPAQALPALDPALKVNKKSVTLDIFGYRSKISVPQDAPTLVDAVNLCEQRRLAAVNKHKSLTTLKRPELLKLCADSSLSKKGNMQELRDRLTAEFLNLATTKDIEYWVRVLMKGKYATLALGFRFLPDEMKACKRDAAGISKLARETSCAQISHSKDMARIAKEKREEQRRSGGAARERLEEKLNQACSKSTELEQKIQKLQQVAKKLSSQELLNGENVAGFELMSKLGLDNADPFLSEALPTIVTNACEDYPNQDGEPFAGDFWNRPVPAQALLQYTYFFLKDIQEAYKKTREKYTKLQAQFAKLTDKLDSTKAKRKQHAETGLKKVEKSRQPDARELHLARRNQINRVRRGVKKQKKVRPEESLSEVPKARRALTIYQKMQIVKYADEVEQNIPTLEKRHPAARARGKVASDQVRWIRKRKKGIDVQALCRLKFGSLLGGIKVCVLRKRARLQKWSLLTEAQQRSMFSLTDEVKQSLKLGADTIKG</sequence>
<dbReference type="EMBL" id="CAXAMN010011836">
    <property type="protein sequence ID" value="CAK9036366.1"/>
    <property type="molecule type" value="Genomic_DNA"/>
</dbReference>
<evidence type="ECO:0000313" key="4">
    <source>
        <dbReference type="Proteomes" id="UP001642484"/>
    </source>
</evidence>